<gene>
    <name evidence="1" type="ORF">LTS18_014256</name>
</gene>
<sequence length="384" mass="42317">MAAMATTPQDHLLSSLRNTSLTSPPPILSHPTSHFTVRRTPTKGYAIFAHRPIKAGTRILSEPPLLVIPNTEYLAEDVDKEFAKLSDTDRRKVWSLASAHGQDEGKWPKGRAHPSCGARQKKRTTPASPSIQPSYPSSKLMPCKSPLTTSTPPTTSFPASTNGGGAGVFEIASRFNHSCVPNAHFSWNERLGGGEGRMTVYVVKDVEEGEEITLSYCDPYYDPALRRWELQHYGFMCDCAACGDSGVEGSFAAGSLERRARLKEIEEDVLSREGGLVSEEKNGDGFEVRVVERKIRLEGLLETVRLSREEGLVNPGLAETFMAIAQVCHDVGDIKTAVRAAKNGVHVDTLCMGDEHPITVAHRAVVQKLHEQMLEMERRRELEK</sequence>
<reference evidence="1" key="1">
    <citation type="submission" date="2024-09" db="EMBL/GenBank/DDBJ databases">
        <title>Black Yeasts Isolated from many extreme environments.</title>
        <authorList>
            <person name="Coleine C."/>
            <person name="Stajich J.E."/>
            <person name="Selbmann L."/>
        </authorList>
    </citation>
    <scope>NUCLEOTIDE SEQUENCE</scope>
    <source>
        <strain evidence="1">CCFEE 5737</strain>
    </source>
</reference>
<proteinExistence type="predicted"/>
<evidence type="ECO:0000313" key="1">
    <source>
        <dbReference type="EMBL" id="KAK3063598.1"/>
    </source>
</evidence>
<protein>
    <submittedName>
        <fullName evidence="1">Uncharacterized protein</fullName>
    </submittedName>
</protein>
<keyword evidence="2" id="KW-1185">Reference proteome</keyword>
<comment type="caution">
    <text evidence="1">The sequence shown here is derived from an EMBL/GenBank/DDBJ whole genome shotgun (WGS) entry which is preliminary data.</text>
</comment>
<evidence type="ECO:0000313" key="2">
    <source>
        <dbReference type="Proteomes" id="UP001186974"/>
    </source>
</evidence>
<dbReference type="EMBL" id="JAWDJW010006786">
    <property type="protein sequence ID" value="KAK3063598.1"/>
    <property type="molecule type" value="Genomic_DNA"/>
</dbReference>
<accession>A0ACC3D8S8</accession>
<organism evidence="1 2">
    <name type="scientific">Coniosporium uncinatum</name>
    <dbReference type="NCBI Taxonomy" id="93489"/>
    <lineage>
        <taxon>Eukaryota</taxon>
        <taxon>Fungi</taxon>
        <taxon>Dikarya</taxon>
        <taxon>Ascomycota</taxon>
        <taxon>Pezizomycotina</taxon>
        <taxon>Dothideomycetes</taxon>
        <taxon>Dothideomycetes incertae sedis</taxon>
        <taxon>Coniosporium</taxon>
    </lineage>
</organism>
<dbReference type="Proteomes" id="UP001186974">
    <property type="component" value="Unassembled WGS sequence"/>
</dbReference>
<name>A0ACC3D8S8_9PEZI</name>